<evidence type="ECO:0000313" key="15">
    <source>
        <dbReference type="Proteomes" id="UP000187203"/>
    </source>
</evidence>
<dbReference type="GO" id="GO:0045944">
    <property type="term" value="P:positive regulation of transcription by RNA polymerase II"/>
    <property type="evidence" value="ECO:0007669"/>
    <property type="project" value="TreeGrafter"/>
</dbReference>
<dbReference type="PROSITE" id="PS50172">
    <property type="entry name" value="BRCT"/>
    <property type="match status" value="1"/>
</dbReference>
<dbReference type="Pfam" id="PF13041">
    <property type="entry name" value="PPR_2"/>
    <property type="match status" value="3"/>
</dbReference>
<proteinExistence type="inferred from homology"/>
<comment type="subcellular location">
    <subcellularLocation>
        <location evidence="1">Nucleus</location>
    </subcellularLocation>
</comment>
<evidence type="ECO:0000256" key="11">
    <source>
        <dbReference type="SAM" id="MobiDB-lite"/>
    </source>
</evidence>
<evidence type="ECO:0000256" key="3">
    <source>
        <dbReference type="ARBA" id="ARBA00022723"/>
    </source>
</evidence>
<keyword evidence="8" id="KW-0234">DNA repair</keyword>
<dbReference type="GO" id="GO:0000724">
    <property type="term" value="P:double-strand break repair via homologous recombination"/>
    <property type="evidence" value="ECO:0007669"/>
    <property type="project" value="TreeGrafter"/>
</dbReference>
<evidence type="ECO:0000256" key="9">
    <source>
        <dbReference type="ARBA" id="ARBA00023242"/>
    </source>
</evidence>
<keyword evidence="3" id="KW-0479">Metal-binding</keyword>
<comment type="similarity">
    <text evidence="2">Belongs to the PPR family. PCMP-H subfamily.</text>
</comment>
<dbReference type="InterPro" id="IPR013083">
    <property type="entry name" value="Znf_RING/FYVE/PHD"/>
</dbReference>
<dbReference type="SUPFAM" id="SSF52113">
    <property type="entry name" value="BRCT domain"/>
    <property type="match status" value="2"/>
</dbReference>
<feature type="region of interest" description="Disordered" evidence="11">
    <location>
        <begin position="821"/>
        <end position="849"/>
    </location>
</feature>
<dbReference type="Pfam" id="PF20430">
    <property type="entry name" value="Eplus_motif"/>
    <property type="match status" value="1"/>
</dbReference>
<feature type="repeat" description="PPR" evidence="10">
    <location>
        <begin position="210"/>
        <end position="244"/>
    </location>
</feature>
<feature type="compositionally biased region" description="Basic and acidic residues" evidence="11">
    <location>
        <begin position="702"/>
        <end position="724"/>
    </location>
</feature>
<dbReference type="InterPro" id="IPR011990">
    <property type="entry name" value="TPR-like_helical_dom_sf"/>
</dbReference>
<reference evidence="15" key="1">
    <citation type="submission" date="2013-09" db="EMBL/GenBank/DDBJ databases">
        <title>Corchorus olitorius genome sequencing.</title>
        <authorList>
            <person name="Alam M."/>
            <person name="Haque M.S."/>
            <person name="Islam M.S."/>
            <person name="Emdad E.M."/>
            <person name="Islam M.M."/>
            <person name="Ahmed B."/>
            <person name="Halim A."/>
            <person name="Hossen Q.M.M."/>
            <person name="Hossain M.Z."/>
            <person name="Ahmed R."/>
            <person name="Khan M.M."/>
            <person name="Islam R."/>
            <person name="Rashid M.M."/>
            <person name="Khan S.A."/>
            <person name="Rahman M.S."/>
            <person name="Alam M."/>
            <person name="Yahiya A.S."/>
            <person name="Khan M.S."/>
            <person name="Azam M.S."/>
            <person name="Haque T."/>
            <person name="Lashkar M.Z.H."/>
            <person name="Akhand A.I."/>
            <person name="Morshed G."/>
            <person name="Roy S."/>
            <person name="Uddin K.S."/>
            <person name="Rabeya T."/>
            <person name="Hossain A.S."/>
            <person name="Chowdhury A."/>
            <person name="Snigdha A.R."/>
            <person name="Mortoza M.S."/>
            <person name="Matin S.A."/>
            <person name="Hoque S.M.E."/>
            <person name="Islam M.K."/>
            <person name="Roy D.K."/>
            <person name="Haider R."/>
            <person name="Moosa M.M."/>
            <person name="Elias S.M."/>
            <person name="Hasan A.M."/>
            <person name="Jahan S."/>
            <person name="Shafiuddin M."/>
            <person name="Mahmood N."/>
            <person name="Shommy N.S."/>
        </authorList>
    </citation>
    <scope>NUCLEOTIDE SEQUENCE [LARGE SCALE GENOMIC DNA]</scope>
    <source>
        <strain evidence="15">cv. O-4</strain>
    </source>
</reference>
<dbReference type="InterPro" id="IPR046849">
    <property type="entry name" value="E2_motif"/>
</dbReference>
<dbReference type="SMART" id="SM00292">
    <property type="entry name" value="BRCT"/>
    <property type="match status" value="2"/>
</dbReference>
<evidence type="ECO:0000256" key="2">
    <source>
        <dbReference type="ARBA" id="ARBA00006643"/>
    </source>
</evidence>
<dbReference type="FunFam" id="1.25.40.10:FF:000031">
    <property type="entry name" value="Pentatricopeptide repeat-containing protein mitochondrial"/>
    <property type="match status" value="1"/>
</dbReference>
<dbReference type="InterPro" id="IPR002885">
    <property type="entry name" value="PPR_rpt"/>
</dbReference>
<dbReference type="FunFam" id="1.25.40.10:FF:000682">
    <property type="entry name" value="Pentatricopeptide repeat-containing protein At3g16610"/>
    <property type="match status" value="1"/>
</dbReference>
<dbReference type="GO" id="GO:0004842">
    <property type="term" value="F:ubiquitin-protein transferase activity"/>
    <property type="evidence" value="ECO:0007669"/>
    <property type="project" value="TreeGrafter"/>
</dbReference>
<dbReference type="Gene3D" id="1.25.40.10">
    <property type="entry name" value="Tetratricopeptide repeat domain"/>
    <property type="match status" value="4"/>
</dbReference>
<dbReference type="NCBIfam" id="TIGR00756">
    <property type="entry name" value="PPR"/>
    <property type="match status" value="6"/>
</dbReference>
<feature type="compositionally biased region" description="Polar residues" evidence="11">
    <location>
        <begin position="901"/>
        <end position="914"/>
    </location>
</feature>
<dbReference type="OrthoDB" id="2384350at2759"/>
<gene>
    <name evidence="14" type="ORF">COLO4_17662</name>
</gene>
<sequence>MLSKQPRFVFFLSLAHPISKASCSYSTKPSKSSYPKKPTPLIIKKKCISLIQNRGSSELKLRQIHAFSLTHGVPLNDPEIGKHLIYSLVSLSTPMSYPRNIFNRIRSSNVFIWNTMIRGYAESENPEPALQLYRRMLAFCIEPDSHTFPFLLKAVAKLVDIRVGEIIHSIVIRNGFDSLVFVQNSLLNMYAACGLVDSAYKVFELMPERDLVAWNSVINGFALNGKPNEALTVLKEMELQGVEPDGFTLVSLLSVCAELGILALGMRAHVYMIKAGLNENFYVTNALLDFYAKCGSIQEARKVFYEMKERDAGSCSILIGGLAVNGFGKEAVRLFKEMEREGLVPNEITFVGVLYACSHCGMVDEGFDCFKRMKEEYRILPKIEHYGCMVDLLCRAGQVRKAYEFIRDMPLEPNAVIWMTLLGACRLHGHLALGEYARSRILQLEPGRSSDYVLLSNLYASERRWSDVYVLRRKMLLEGVKKIPGYSLVELGNHVYEFVMGDRTHPQSEEIYTMLEEITKRLKQEGYAPHTENVLKDIEEEEKEYALSYHSEKIAIAFMLLKTAPAKAPGRQLWRVKIRNLDLGFCAFFSYTLLSFIKFYSSFLRRDCRSLLSHPIASPLSKKGNKEKSLKTQKWGIQVTWRKWAESSNARFGSNCPVCKVPYSRREVRPAPHMDNLVSIYKSMEVASGFNIFVTQNPPPEKLSDDEHPVENDINCSERVDNRRTTKRRKSSLAKSTTENSDPINVKPSFPTKKRVQVPQYPLSGTDIPAAKLGSGLAESTKDEPKRSSVIETENYVIKEKGEPILSPFFWLREETVDKSSQNTDGDQFLFTTPPEIPSFSDMKDSDDEGSYKEEVQRNTDHANLFDSEMFEWTQRACSPELLPSPVKVQITKTDKPAIHSANTVEPSTSNGTCMATRGDASEEMLPNMPSSRSKTRSHKSRGICRKVGKRAQKKIAERNTSQFSQNDADPGKGSESFNQNQAAGNNVSSSYMAKAMKNCKVVGLDDLDTELIAASGNAEIPNQDDTNMVKKLPARAGKKKKQNISLAKVALAKEDSTIHNQTNEKIILEKSTLPIPLADNKGAKQLGEGSSIKRVREVKSALSSKSEKNVNCKKKMKVSFTGDTKNWLAEDRHLGNSNASIEGSSKKVRGSPSVDILDGSTAKELPLANGVALRKCETVTSKTQCAFCLSKEDSEASGEMVHYYDGRPVPQDYNGGSQVIHSHKNCTEWAPNVYFENEKAINLEAELSRSRQIKCCCCGLKGAALGCYEKSCRKSFHVPCAKLTPQCRWDTENFVMLCPLHASSKLPNENSESRKSRKRTKGHLPAHHNKVPTHYGNDVQKKWNPCGTPNKLILCCSALTEIISEFEKLSGVTVLKRWDSSVTHIIASTDENGACKRTLKILMGVKACIEAMKPVDELEYEISMDVHGIRDGPRQGRLRLLSKQPKLFDGSKFYIMGDFEPSYRGYLQELVVAAGGTILHRKPISGDQEAPKSGSLVPSTFIIYSIEFPDKCSKSKKDKVLHRRKSDAEALASSTGAKPVSNSWVLNSISACKLQSLGE</sequence>
<dbReference type="InterPro" id="IPR001357">
    <property type="entry name" value="BRCT_dom"/>
</dbReference>
<dbReference type="Pfam" id="PF13771">
    <property type="entry name" value="zf-HC5HC2H"/>
    <property type="match status" value="1"/>
</dbReference>
<evidence type="ECO:0000256" key="4">
    <source>
        <dbReference type="ARBA" id="ARBA00022737"/>
    </source>
</evidence>
<protein>
    <submittedName>
        <fullName evidence="14">Uncharacterized protein</fullName>
    </submittedName>
</protein>
<feature type="compositionally biased region" description="Polar residues" evidence="11">
    <location>
        <begin position="959"/>
        <end position="968"/>
    </location>
</feature>
<accession>A0A1R3JBY3</accession>
<evidence type="ECO:0000256" key="10">
    <source>
        <dbReference type="PROSITE-ProRule" id="PRU00708"/>
    </source>
</evidence>
<dbReference type="PANTHER" id="PTHR13763:SF0">
    <property type="entry name" value="BREAST CANCER TYPE 1 SUSCEPTIBILITY PROTEIN"/>
    <property type="match status" value="1"/>
</dbReference>
<dbReference type="InterPro" id="IPR046848">
    <property type="entry name" value="E_motif"/>
</dbReference>
<evidence type="ECO:0000259" key="13">
    <source>
        <dbReference type="PROSITE" id="PS51805"/>
    </source>
</evidence>
<dbReference type="Gene3D" id="3.30.40.10">
    <property type="entry name" value="Zinc/RING finger domain, C3HC4 (zinc finger)"/>
    <property type="match status" value="1"/>
</dbReference>
<dbReference type="PROSITE" id="PS51375">
    <property type="entry name" value="PPR"/>
    <property type="match status" value="4"/>
</dbReference>
<feature type="compositionally biased region" description="Basic residues" evidence="11">
    <location>
        <begin position="934"/>
        <end position="954"/>
    </location>
</feature>
<dbReference type="InterPro" id="IPR034732">
    <property type="entry name" value="EPHD"/>
</dbReference>
<dbReference type="PROSITE" id="PS51805">
    <property type="entry name" value="EPHD"/>
    <property type="match status" value="1"/>
</dbReference>
<dbReference type="InterPro" id="IPR036420">
    <property type="entry name" value="BRCT_dom_sf"/>
</dbReference>
<feature type="compositionally biased region" description="Basic residues" evidence="11">
    <location>
        <begin position="1316"/>
        <end position="1332"/>
    </location>
</feature>
<evidence type="ECO:0000256" key="5">
    <source>
        <dbReference type="ARBA" id="ARBA00022763"/>
    </source>
</evidence>
<dbReference type="Pfam" id="PF01535">
    <property type="entry name" value="PPR"/>
    <property type="match status" value="2"/>
</dbReference>
<evidence type="ECO:0000313" key="14">
    <source>
        <dbReference type="EMBL" id="OMO92352.1"/>
    </source>
</evidence>
<keyword evidence="15" id="KW-1185">Reference proteome</keyword>
<feature type="domain" description="BRCT" evidence="12">
    <location>
        <begin position="1444"/>
        <end position="1560"/>
    </location>
</feature>
<dbReference type="InterPro" id="IPR031099">
    <property type="entry name" value="BRCA1-associated"/>
</dbReference>
<dbReference type="STRING" id="93759.A0A1R3JBY3"/>
<evidence type="ECO:0000256" key="1">
    <source>
        <dbReference type="ARBA" id="ARBA00004123"/>
    </source>
</evidence>
<keyword evidence="7" id="KW-0862">Zinc</keyword>
<dbReference type="Pfam" id="PF20431">
    <property type="entry name" value="E_motif"/>
    <property type="match status" value="1"/>
</dbReference>
<evidence type="ECO:0000256" key="7">
    <source>
        <dbReference type="ARBA" id="ARBA00022833"/>
    </source>
</evidence>
<dbReference type="PANTHER" id="PTHR13763">
    <property type="entry name" value="BREAST CANCER TYPE 1 SUSCEPTIBILITY PROTEIN BRCA1"/>
    <property type="match status" value="1"/>
</dbReference>
<evidence type="ECO:0000259" key="12">
    <source>
        <dbReference type="PROSITE" id="PS50172"/>
    </source>
</evidence>
<keyword evidence="6" id="KW-0863">Zinc-finger</keyword>
<dbReference type="GO" id="GO:0008270">
    <property type="term" value="F:zinc ion binding"/>
    <property type="evidence" value="ECO:0007669"/>
    <property type="project" value="UniProtKB-KW"/>
</dbReference>
<feature type="repeat" description="PPR" evidence="10">
    <location>
        <begin position="280"/>
        <end position="310"/>
    </location>
</feature>
<organism evidence="14 15">
    <name type="scientific">Corchorus olitorius</name>
    <dbReference type="NCBI Taxonomy" id="93759"/>
    <lineage>
        <taxon>Eukaryota</taxon>
        <taxon>Viridiplantae</taxon>
        <taxon>Streptophyta</taxon>
        <taxon>Embryophyta</taxon>
        <taxon>Tracheophyta</taxon>
        <taxon>Spermatophyta</taxon>
        <taxon>Magnoliopsida</taxon>
        <taxon>eudicotyledons</taxon>
        <taxon>Gunneridae</taxon>
        <taxon>Pentapetalae</taxon>
        <taxon>rosids</taxon>
        <taxon>malvids</taxon>
        <taxon>Malvales</taxon>
        <taxon>Malvaceae</taxon>
        <taxon>Grewioideae</taxon>
        <taxon>Apeibeae</taxon>
        <taxon>Corchorus</taxon>
    </lineage>
</organism>
<dbReference type="FunFam" id="1.25.40.10:FF:000366">
    <property type="entry name" value="Pentatricopeptide (PPR) repeat-containing protein"/>
    <property type="match status" value="1"/>
</dbReference>
<dbReference type="Proteomes" id="UP000187203">
    <property type="component" value="Unassembled WGS sequence"/>
</dbReference>
<evidence type="ECO:0000256" key="8">
    <source>
        <dbReference type="ARBA" id="ARBA00023204"/>
    </source>
</evidence>
<comment type="caution">
    <text evidence="14">The sequence shown here is derived from an EMBL/GenBank/DDBJ whole genome shotgun (WGS) entry which is preliminary data.</text>
</comment>
<dbReference type="Pfam" id="PF16589">
    <property type="entry name" value="BRCT_2"/>
    <property type="match status" value="1"/>
</dbReference>
<feature type="repeat" description="PPR" evidence="10">
    <location>
        <begin position="109"/>
        <end position="143"/>
    </location>
</feature>
<name>A0A1R3JBY3_9ROSI</name>
<feature type="domain" description="PHD-type" evidence="13">
    <location>
        <begin position="1183"/>
        <end position="1303"/>
    </location>
</feature>
<keyword evidence="4" id="KW-0677">Repeat</keyword>
<keyword evidence="9" id="KW-0539">Nucleus</keyword>
<dbReference type="FunFam" id="3.30.40.10:FF:000310">
    <property type="entry name" value="Breast cancer associated RING 1"/>
    <property type="match status" value="1"/>
</dbReference>
<dbReference type="GO" id="GO:0005634">
    <property type="term" value="C:nucleus"/>
    <property type="evidence" value="ECO:0007669"/>
    <property type="project" value="UniProtKB-SubCell"/>
</dbReference>
<feature type="region of interest" description="Disordered" evidence="11">
    <location>
        <begin position="901"/>
        <end position="984"/>
    </location>
</feature>
<dbReference type="InterPro" id="IPR032867">
    <property type="entry name" value="DYW_dom"/>
</dbReference>
<feature type="region of interest" description="Disordered" evidence="11">
    <location>
        <begin position="1306"/>
        <end position="1332"/>
    </location>
</feature>
<dbReference type="Gene3D" id="3.40.50.10190">
    <property type="entry name" value="BRCT domain"/>
    <property type="match status" value="2"/>
</dbReference>
<dbReference type="Pfam" id="PF14432">
    <property type="entry name" value="DYW_deaminase"/>
    <property type="match status" value="1"/>
</dbReference>
<feature type="region of interest" description="Disordered" evidence="11">
    <location>
        <begin position="697"/>
        <end position="751"/>
    </location>
</feature>
<evidence type="ECO:0000256" key="6">
    <source>
        <dbReference type="ARBA" id="ARBA00022771"/>
    </source>
</evidence>
<dbReference type="EMBL" id="AWUE01016374">
    <property type="protein sequence ID" value="OMO92352.1"/>
    <property type="molecule type" value="Genomic_DNA"/>
</dbReference>
<keyword evidence="5" id="KW-0227">DNA damage</keyword>
<feature type="repeat" description="PPR" evidence="10">
    <location>
        <begin position="311"/>
        <end position="345"/>
    </location>
</feature>
<feature type="compositionally biased region" description="Polar residues" evidence="11">
    <location>
        <begin position="733"/>
        <end position="743"/>
    </location>
</feature>